<evidence type="ECO:0000313" key="1">
    <source>
        <dbReference type="EMBL" id="MFD1094910.1"/>
    </source>
</evidence>
<dbReference type="SUPFAM" id="SSF53448">
    <property type="entry name" value="Nucleotide-diphospho-sugar transferases"/>
    <property type="match status" value="1"/>
</dbReference>
<accession>A0ABW3NQJ8</accession>
<sequence length="202" mass="22949">MNNSDNLLIIFTRNPEIGKVKTRLAKKTGNQAALEIYNFLLRHTVAITKNIKAAKSVYYSDEIWQNDLWSEELYDKKLQSGPGLGERMENAFREGFSEGYKHIVIIGSDLFDIQEADITEAFEHLSKNEFVIGPAQDGGYYLLGMNSLNSDVFKGKNWGSSSVLGSTLNDLKNKKVKLLEVRNDIDVFEDLKGKKAFRKYLK</sequence>
<gene>
    <name evidence="1" type="ORF">ACFQ3Q_04035</name>
</gene>
<comment type="caution">
    <text evidence="1">The sequence shown here is derived from an EMBL/GenBank/DDBJ whole genome shotgun (WGS) entry which is preliminary data.</text>
</comment>
<name>A0ABW3NQJ8_9FLAO</name>
<proteinExistence type="predicted"/>
<dbReference type="PANTHER" id="PTHR36529">
    <property type="entry name" value="SLL1095 PROTEIN"/>
    <property type="match status" value="1"/>
</dbReference>
<dbReference type="Pfam" id="PF09837">
    <property type="entry name" value="DUF2064"/>
    <property type="match status" value="1"/>
</dbReference>
<dbReference type="Gene3D" id="3.90.550.10">
    <property type="entry name" value="Spore Coat Polysaccharide Biosynthesis Protein SpsA, Chain A"/>
    <property type="match status" value="1"/>
</dbReference>
<dbReference type="PANTHER" id="PTHR36529:SF1">
    <property type="entry name" value="GLYCOSYLTRANSFERASE"/>
    <property type="match status" value="1"/>
</dbReference>
<dbReference type="Proteomes" id="UP001597131">
    <property type="component" value="Unassembled WGS sequence"/>
</dbReference>
<dbReference type="RefSeq" id="WP_380743179.1">
    <property type="nucleotide sequence ID" value="NZ_JBHTLI010000001.1"/>
</dbReference>
<dbReference type="InterPro" id="IPR018641">
    <property type="entry name" value="Trfase_1_rSAM/seldom-assoc"/>
</dbReference>
<evidence type="ECO:0000313" key="2">
    <source>
        <dbReference type="Proteomes" id="UP001597131"/>
    </source>
</evidence>
<protein>
    <submittedName>
        <fullName evidence="1">TIGR04282 family arsenosugar biosynthesis glycosyltransferase</fullName>
    </submittedName>
</protein>
<dbReference type="InterPro" id="IPR029044">
    <property type="entry name" value="Nucleotide-diphossugar_trans"/>
</dbReference>
<organism evidence="1 2">
    <name type="scientific">Salegentibacter chungangensis</name>
    <dbReference type="NCBI Taxonomy" id="1335724"/>
    <lineage>
        <taxon>Bacteria</taxon>
        <taxon>Pseudomonadati</taxon>
        <taxon>Bacteroidota</taxon>
        <taxon>Flavobacteriia</taxon>
        <taxon>Flavobacteriales</taxon>
        <taxon>Flavobacteriaceae</taxon>
        <taxon>Salegentibacter</taxon>
    </lineage>
</organism>
<keyword evidence="2" id="KW-1185">Reference proteome</keyword>
<dbReference type="NCBIfam" id="TIGR04282">
    <property type="entry name" value="glyco_like_cofC"/>
    <property type="match status" value="1"/>
</dbReference>
<dbReference type="EMBL" id="JBHTLI010000001">
    <property type="protein sequence ID" value="MFD1094910.1"/>
    <property type="molecule type" value="Genomic_DNA"/>
</dbReference>
<reference evidence="2" key="1">
    <citation type="journal article" date="2019" name="Int. J. Syst. Evol. Microbiol.">
        <title>The Global Catalogue of Microorganisms (GCM) 10K type strain sequencing project: providing services to taxonomists for standard genome sequencing and annotation.</title>
        <authorList>
            <consortium name="The Broad Institute Genomics Platform"/>
            <consortium name="The Broad Institute Genome Sequencing Center for Infectious Disease"/>
            <person name="Wu L."/>
            <person name="Ma J."/>
        </authorList>
    </citation>
    <scope>NUCLEOTIDE SEQUENCE [LARGE SCALE GENOMIC DNA]</scope>
    <source>
        <strain evidence="2">CCUG 64793</strain>
    </source>
</reference>